<dbReference type="Pfam" id="PF00728">
    <property type="entry name" value="Glyco_hydro_20"/>
    <property type="match status" value="1"/>
</dbReference>
<dbReference type="EC" id="3.2.1.52" evidence="3"/>
<evidence type="ECO:0000256" key="3">
    <source>
        <dbReference type="ARBA" id="ARBA00012663"/>
    </source>
</evidence>
<comment type="catalytic activity">
    <reaction evidence="1">
        <text>Hydrolysis of terminal non-reducing N-acetyl-D-hexosamine residues in N-acetyl-beta-D-hexosaminides.</text>
        <dbReference type="EC" id="3.2.1.52"/>
    </reaction>
</comment>
<evidence type="ECO:0000313" key="6">
    <source>
        <dbReference type="EMBL" id="CAG2061281.1"/>
    </source>
</evidence>
<gene>
    <name evidence="6" type="ORF">TPAB3V08_LOCUS8235</name>
</gene>
<accession>A0ABN7NZY1</accession>
<dbReference type="SUPFAM" id="SSF51445">
    <property type="entry name" value="(Trans)glycosidases"/>
    <property type="match status" value="1"/>
</dbReference>
<dbReference type="Proteomes" id="UP001153148">
    <property type="component" value="Unassembled WGS sequence"/>
</dbReference>
<dbReference type="PRINTS" id="PR00738">
    <property type="entry name" value="GLHYDRLASE20"/>
</dbReference>
<dbReference type="InterPro" id="IPR017853">
    <property type="entry name" value="GH"/>
</dbReference>
<feature type="domain" description="Glycoside hydrolase family 20 catalytic" evidence="5">
    <location>
        <begin position="98"/>
        <end position="154"/>
    </location>
</feature>
<sequence length="246" mass="28307">MIYLKWSPLGMWYRKKSTDIVLIESIGRKVSIPYRKKNIDNNELRINSPDLENSALLTSQTIWGILRGLETFTHLLYLEDEGKAFRVNSTAITDYPRFSHRGLLLDTSRHYLPLSILKLSLDAMAINKMNVLHWHIVDDQSFPYQSEAFPELRRSPEFPETLLMRFHFHINWPCDVVVSAPSYESNGPRFDSRLVPWIILPKGESPQTVTKEKPPPVHPIEIRTFISPSSAVDLNTTSALANYATE</sequence>
<dbReference type="PANTHER" id="PTHR22600:SF21">
    <property type="entry name" value="BETA-HEXOSAMINIDASE A"/>
    <property type="match status" value="1"/>
</dbReference>
<evidence type="ECO:0000313" key="7">
    <source>
        <dbReference type="Proteomes" id="UP001153148"/>
    </source>
</evidence>
<dbReference type="InterPro" id="IPR029018">
    <property type="entry name" value="Hex-like_dom2"/>
</dbReference>
<keyword evidence="4" id="KW-0378">Hydrolase</keyword>
<evidence type="ECO:0000259" key="5">
    <source>
        <dbReference type="Pfam" id="PF00728"/>
    </source>
</evidence>
<reference evidence="6" key="1">
    <citation type="submission" date="2021-03" db="EMBL/GenBank/DDBJ databases">
        <authorList>
            <person name="Tran Van P."/>
        </authorList>
    </citation>
    <scope>NUCLEOTIDE SEQUENCE</scope>
</reference>
<dbReference type="PANTHER" id="PTHR22600">
    <property type="entry name" value="BETA-HEXOSAMINIDASE"/>
    <property type="match status" value="1"/>
</dbReference>
<name>A0ABN7NZY1_TIMPD</name>
<comment type="similarity">
    <text evidence="2">Belongs to the glycosyl hydrolase 20 family.</text>
</comment>
<evidence type="ECO:0000256" key="2">
    <source>
        <dbReference type="ARBA" id="ARBA00006285"/>
    </source>
</evidence>
<dbReference type="InterPro" id="IPR025705">
    <property type="entry name" value="Beta_hexosaminidase_sua/sub"/>
</dbReference>
<keyword evidence="7" id="KW-1185">Reference proteome</keyword>
<dbReference type="SUPFAM" id="SSF55545">
    <property type="entry name" value="beta-N-acetylhexosaminidase-like domain"/>
    <property type="match status" value="1"/>
</dbReference>
<feature type="non-terminal residue" evidence="6">
    <location>
        <position position="246"/>
    </location>
</feature>
<protein>
    <recommendedName>
        <fullName evidence="3">beta-N-acetylhexosaminidase</fullName>
        <ecNumber evidence="3">3.2.1.52</ecNumber>
    </recommendedName>
</protein>
<dbReference type="Gene3D" id="3.20.20.80">
    <property type="entry name" value="Glycosidases"/>
    <property type="match status" value="1"/>
</dbReference>
<comment type="caution">
    <text evidence="6">The sequence shown here is derived from an EMBL/GenBank/DDBJ whole genome shotgun (WGS) entry which is preliminary data.</text>
</comment>
<dbReference type="Gene3D" id="3.30.379.10">
    <property type="entry name" value="Chitobiase/beta-hexosaminidase domain 2-like"/>
    <property type="match status" value="1"/>
</dbReference>
<dbReference type="EMBL" id="CAJPIN010015258">
    <property type="protein sequence ID" value="CAG2061281.1"/>
    <property type="molecule type" value="Genomic_DNA"/>
</dbReference>
<evidence type="ECO:0000256" key="1">
    <source>
        <dbReference type="ARBA" id="ARBA00001231"/>
    </source>
</evidence>
<evidence type="ECO:0000256" key="4">
    <source>
        <dbReference type="ARBA" id="ARBA00022801"/>
    </source>
</evidence>
<dbReference type="InterPro" id="IPR015883">
    <property type="entry name" value="Glyco_hydro_20_cat"/>
</dbReference>
<proteinExistence type="inferred from homology"/>
<organism evidence="6 7">
    <name type="scientific">Timema podura</name>
    <name type="common">Walking stick</name>
    <dbReference type="NCBI Taxonomy" id="61482"/>
    <lineage>
        <taxon>Eukaryota</taxon>
        <taxon>Metazoa</taxon>
        <taxon>Ecdysozoa</taxon>
        <taxon>Arthropoda</taxon>
        <taxon>Hexapoda</taxon>
        <taxon>Insecta</taxon>
        <taxon>Pterygota</taxon>
        <taxon>Neoptera</taxon>
        <taxon>Polyneoptera</taxon>
        <taxon>Phasmatodea</taxon>
        <taxon>Timematodea</taxon>
        <taxon>Timematoidea</taxon>
        <taxon>Timematidae</taxon>
        <taxon>Timema</taxon>
    </lineage>
</organism>